<dbReference type="InterPro" id="IPR050357">
    <property type="entry name" value="Arrestin_domain-protein"/>
</dbReference>
<name>A0A1R0H2Z4_9FUNG</name>
<evidence type="ECO:0000259" key="2">
    <source>
        <dbReference type="Pfam" id="PF00339"/>
    </source>
</evidence>
<keyword evidence="4" id="KW-1185">Reference proteome</keyword>
<dbReference type="InterPro" id="IPR014752">
    <property type="entry name" value="Arrestin-like_C"/>
</dbReference>
<evidence type="ECO:0000313" key="4">
    <source>
        <dbReference type="Proteomes" id="UP000187455"/>
    </source>
</evidence>
<comment type="caution">
    <text evidence="3">The sequence shown here is derived from an EMBL/GenBank/DDBJ whole genome shotgun (WGS) entry which is preliminary data.</text>
</comment>
<dbReference type="Proteomes" id="UP000187455">
    <property type="component" value="Unassembled WGS sequence"/>
</dbReference>
<dbReference type="EMBL" id="LSSL01000878">
    <property type="protein sequence ID" value="OLY83494.1"/>
    <property type="molecule type" value="Genomic_DNA"/>
</dbReference>
<feature type="compositionally biased region" description="Low complexity" evidence="1">
    <location>
        <begin position="194"/>
        <end position="203"/>
    </location>
</feature>
<reference evidence="3 4" key="1">
    <citation type="journal article" date="2016" name="Mol. Biol. Evol.">
        <title>Genome-Wide Survey of Gut Fungi (Harpellales) Reveals the First Horizontally Transferred Ubiquitin Gene from a Mosquito Host.</title>
        <authorList>
            <person name="Wang Y."/>
            <person name="White M.M."/>
            <person name="Kvist S."/>
            <person name="Moncalvo J.M."/>
        </authorList>
    </citation>
    <scope>NUCLEOTIDE SEQUENCE [LARGE SCALE GENOMIC DNA]</scope>
    <source>
        <strain evidence="3 4">ALG-7-W6</strain>
    </source>
</reference>
<protein>
    <recommendedName>
        <fullName evidence="2">Arrestin-like N-terminal domain-containing protein</fullName>
    </recommendedName>
</protein>
<evidence type="ECO:0000313" key="3">
    <source>
        <dbReference type="EMBL" id="OLY83494.1"/>
    </source>
</evidence>
<dbReference type="OrthoDB" id="2333384at2759"/>
<dbReference type="Pfam" id="PF00339">
    <property type="entry name" value="Arrestin_N"/>
    <property type="match status" value="1"/>
</dbReference>
<organism evidence="3 4">
    <name type="scientific">Smittium mucronatum</name>
    <dbReference type="NCBI Taxonomy" id="133383"/>
    <lineage>
        <taxon>Eukaryota</taxon>
        <taxon>Fungi</taxon>
        <taxon>Fungi incertae sedis</taxon>
        <taxon>Zoopagomycota</taxon>
        <taxon>Kickxellomycotina</taxon>
        <taxon>Harpellomycetes</taxon>
        <taxon>Harpellales</taxon>
        <taxon>Legeriomycetaceae</taxon>
        <taxon>Smittium</taxon>
    </lineage>
</organism>
<evidence type="ECO:0000256" key="1">
    <source>
        <dbReference type="SAM" id="MobiDB-lite"/>
    </source>
</evidence>
<sequence>MNMFSAGKIEIQLQNDTILFHGTEETTGSKLVYGNIQLILKSMKRIKSISLNLCGVIENGFQGGFRDVKGFDMADLIESKDMIINDKQILYQSDQKAGSIFLPGTYDYPFITKIRGDLPATVDTEFGKIEYTMKAVAEGGGIINPSISKNVPLYVRRIINLEKMLYTPAGRSFGNQNEFDPIDSGDSLRRSSTDSDSSSASTLNDTQNFCFETIPIQVNKTFGDRLQLRLDTNNSIYSVDQKFKFSVDFLPLSKSTKVISYGASLREMVLMPGCRGFGRREYLRTIGSTKQYKVTPNILARRRDCGKLASDTYHDIEVEITTPNKENHLDVDNRNFEISHFLEFYFYVDHNGNRERSTIHVPVYIVPQEYFSEINCLPLYSDVTTETPPPYVA</sequence>
<dbReference type="GO" id="GO:0030674">
    <property type="term" value="F:protein-macromolecule adaptor activity"/>
    <property type="evidence" value="ECO:0007669"/>
    <property type="project" value="TreeGrafter"/>
</dbReference>
<dbReference type="GO" id="GO:0005829">
    <property type="term" value="C:cytosol"/>
    <property type="evidence" value="ECO:0007669"/>
    <property type="project" value="TreeGrafter"/>
</dbReference>
<accession>A0A1R0H2Z4</accession>
<feature type="region of interest" description="Disordered" evidence="1">
    <location>
        <begin position="176"/>
        <end position="203"/>
    </location>
</feature>
<dbReference type="AlphaFoldDB" id="A0A1R0H2Z4"/>
<proteinExistence type="predicted"/>
<gene>
    <name evidence="3" type="ORF">AYI68_g2368</name>
</gene>
<dbReference type="InterPro" id="IPR011021">
    <property type="entry name" value="Arrestin-like_N"/>
</dbReference>
<dbReference type="PANTHER" id="PTHR11188">
    <property type="entry name" value="ARRESTIN DOMAIN CONTAINING PROTEIN"/>
    <property type="match status" value="1"/>
</dbReference>
<dbReference type="GO" id="GO:0070086">
    <property type="term" value="P:ubiquitin-dependent endocytosis"/>
    <property type="evidence" value="ECO:0007669"/>
    <property type="project" value="TreeGrafter"/>
</dbReference>
<dbReference type="STRING" id="133383.A0A1R0H2Z4"/>
<dbReference type="GO" id="GO:0031625">
    <property type="term" value="F:ubiquitin protein ligase binding"/>
    <property type="evidence" value="ECO:0007669"/>
    <property type="project" value="TreeGrafter"/>
</dbReference>
<dbReference type="PANTHER" id="PTHR11188:SF17">
    <property type="entry name" value="FI21816P1"/>
    <property type="match status" value="1"/>
</dbReference>
<feature type="domain" description="Arrestin-like N-terminal" evidence="2">
    <location>
        <begin position="30"/>
        <end position="139"/>
    </location>
</feature>
<dbReference type="GO" id="GO:0005886">
    <property type="term" value="C:plasma membrane"/>
    <property type="evidence" value="ECO:0007669"/>
    <property type="project" value="TreeGrafter"/>
</dbReference>
<dbReference type="Gene3D" id="2.60.40.640">
    <property type="match status" value="1"/>
</dbReference>